<keyword evidence="3" id="KW-1003">Cell membrane</keyword>
<keyword evidence="6" id="KW-0472">Membrane</keyword>
<proteinExistence type="inferred from homology"/>
<dbReference type="AlphaFoldDB" id="A0A562V3E1"/>
<dbReference type="Pfam" id="PF00535">
    <property type="entry name" value="Glycos_transf_2"/>
    <property type="match status" value="1"/>
</dbReference>
<dbReference type="InterPro" id="IPR007554">
    <property type="entry name" value="Glycerophosphate_synth"/>
</dbReference>
<dbReference type="InterPro" id="IPR043149">
    <property type="entry name" value="TagF_N"/>
</dbReference>
<keyword evidence="5" id="KW-0777">Teichoic acid biosynthesis</keyword>
<dbReference type="InterPro" id="IPR051612">
    <property type="entry name" value="Teichoic_Acid_Biosynth"/>
</dbReference>
<sequence length="1172" mass="130568">MATLSVVVPIYNVEEFLRPALDSLANQTFDDLEVVMVDDGSTDGSGRIAAEYAESDKRFQLVTQANGGLSRARNTGAENATGKYMTFVDSDDLIPHYAFATAMRVLETTGSDFLTGRVSRLDSRGIFSVPMQRESHRESVLSTTVAKTPQLIRDLLAANKIYRRSFWDHAGLRFPDGLNFEDGPVSIRAHALATNVDVLNLPVYYWRLREGATRSISRQTSDAHFFVDRIATSIISIDLLTERRPELLEPFFAMDIRHKFGIMFRNLHHAPPPVREQFMSAAGPYLARVPSRVVQELPDALRRRVRLVADGDLAGLIDELADGGRKPVSLPGEGDETVRGALKKFTPLRVLKRYVGQSTGDAKSKGRLYSLGVDDGALELRGHAYIEGLPSEGRITAANRLFWARHLKSGTRVSIRFTSLPSPQATASVTDLSWGSAHSGYHARLPLSKLRDSDGSWRYGDWVFAVGALTARGAHTGGLRTGADFTDFGLHPIDVADDLRIVPTVVSGVLRLRLERPEVSITDVSTVDGVLRLRGTSRAPLTDAATLRWCRVPGVPELTTMVTSHHRTPEGLTEFTADLELAAVMSQLGPVQVVPVAGTQDRLFADLLPSPDAAPYEVRCSEGMSAGEGFYTGVQIVVDSDIDGRTALTLVPALPVITSARWSPDGVLELSGVGGEHVTGPELVCRHTGRKEERVLPIDVADDGGWSVRLDPEAAPLPAATVALRAGRWRLVLRFRDAQGDLVDTDLSYAPDAISITQGLPFGERYLVTRVGLEALILKVAPRRADDERGTYNMSRLSTIVYPEMARTLPLRDVVLYDSFFGKQYSDSPRALHEALRGRDDGLRHVWVTKDAQAPIPDGVERVEHGSRAWCEALATSRYVVASTHLPYWFRRREGQTVAQTWHGIGFKRVGFDIESVQFSNKAYLRKVAQETPNWSFLISPNAFSTEILRRAFRYEGEIIEIGSPRNDLLISGDRAELSRRLKDDLGIPQDRKLILYAPTWRDNEYHRVGQYKFDMRLDVSRFPARLKEEYALLVRRHPNTIDDLLGYGNGFVYDVANHPDVRQLLAAADVLISDYSTISLDFANTGRPIIFYTYDLAHYRDQLRGFYFDLENEGPGPVLETTDEVVEALCDLPKTQRDYAERYARIREIFGHAEDGHATDRFIERLFADRR</sequence>
<dbReference type="InterPro" id="IPR043148">
    <property type="entry name" value="TagF_C"/>
</dbReference>
<name>A0A562V3E1_9ACTN</name>
<dbReference type="EMBL" id="VLLL01000006">
    <property type="protein sequence ID" value="TWJ12327.1"/>
    <property type="molecule type" value="Genomic_DNA"/>
</dbReference>
<dbReference type="GO" id="GO:0019350">
    <property type="term" value="P:teichoic acid biosynthetic process"/>
    <property type="evidence" value="ECO:0007669"/>
    <property type="project" value="UniProtKB-KW"/>
</dbReference>
<comment type="subcellular location">
    <subcellularLocation>
        <location evidence="1">Cell membrane</location>
        <topology evidence="1">Peripheral membrane protein</topology>
    </subcellularLocation>
</comment>
<dbReference type="PANTHER" id="PTHR37316">
    <property type="entry name" value="TEICHOIC ACID GLYCEROL-PHOSPHATE PRIMASE"/>
    <property type="match status" value="1"/>
</dbReference>
<dbReference type="SUPFAM" id="SSF53756">
    <property type="entry name" value="UDP-Glycosyltransferase/glycogen phosphorylase"/>
    <property type="match status" value="1"/>
</dbReference>
<dbReference type="Pfam" id="PF04464">
    <property type="entry name" value="Glyphos_transf"/>
    <property type="match status" value="1"/>
</dbReference>
<reference evidence="8 9" key="1">
    <citation type="journal article" date="2013" name="Stand. Genomic Sci.">
        <title>Genomic Encyclopedia of Type Strains, Phase I: The one thousand microbial genomes (KMG-I) project.</title>
        <authorList>
            <person name="Kyrpides N.C."/>
            <person name="Woyke T."/>
            <person name="Eisen J.A."/>
            <person name="Garrity G."/>
            <person name="Lilburn T.G."/>
            <person name="Beck B.J."/>
            <person name="Whitman W.B."/>
            <person name="Hugenholtz P."/>
            <person name="Klenk H.P."/>
        </authorList>
    </citation>
    <scope>NUCLEOTIDE SEQUENCE [LARGE SCALE GENOMIC DNA]</scope>
    <source>
        <strain evidence="8 9">DSM 45044</strain>
    </source>
</reference>
<dbReference type="RefSeq" id="WP_147139358.1">
    <property type="nucleotide sequence ID" value="NZ_BAABIJ010000002.1"/>
</dbReference>
<gene>
    <name evidence="8" type="ORF">LX16_3083</name>
</gene>
<comment type="similarity">
    <text evidence="2">Belongs to the CDP-glycerol glycerophosphotransferase family.</text>
</comment>
<accession>A0A562V3E1</accession>
<evidence type="ECO:0000313" key="9">
    <source>
        <dbReference type="Proteomes" id="UP000321617"/>
    </source>
</evidence>
<dbReference type="Proteomes" id="UP000321617">
    <property type="component" value="Unassembled WGS sequence"/>
</dbReference>
<evidence type="ECO:0000256" key="5">
    <source>
        <dbReference type="ARBA" id="ARBA00022944"/>
    </source>
</evidence>
<evidence type="ECO:0000256" key="2">
    <source>
        <dbReference type="ARBA" id="ARBA00010488"/>
    </source>
</evidence>
<dbReference type="Gene3D" id="3.90.550.10">
    <property type="entry name" value="Spore Coat Polysaccharide Biosynthesis Protein SpsA, Chain A"/>
    <property type="match status" value="1"/>
</dbReference>
<feature type="domain" description="Glycosyltransferase 2-like" evidence="7">
    <location>
        <begin position="5"/>
        <end position="165"/>
    </location>
</feature>
<evidence type="ECO:0000256" key="3">
    <source>
        <dbReference type="ARBA" id="ARBA00022475"/>
    </source>
</evidence>
<dbReference type="InterPro" id="IPR029044">
    <property type="entry name" value="Nucleotide-diphossugar_trans"/>
</dbReference>
<dbReference type="SUPFAM" id="SSF53448">
    <property type="entry name" value="Nucleotide-diphospho-sugar transferases"/>
    <property type="match status" value="1"/>
</dbReference>
<evidence type="ECO:0000256" key="6">
    <source>
        <dbReference type="ARBA" id="ARBA00023136"/>
    </source>
</evidence>
<organism evidence="8 9">
    <name type="scientific">Stackebrandtia albiflava</name>
    <dbReference type="NCBI Taxonomy" id="406432"/>
    <lineage>
        <taxon>Bacteria</taxon>
        <taxon>Bacillati</taxon>
        <taxon>Actinomycetota</taxon>
        <taxon>Actinomycetes</taxon>
        <taxon>Glycomycetales</taxon>
        <taxon>Glycomycetaceae</taxon>
        <taxon>Stackebrandtia</taxon>
    </lineage>
</organism>
<dbReference type="Gene3D" id="3.40.50.12580">
    <property type="match status" value="1"/>
</dbReference>
<keyword evidence="4 8" id="KW-0808">Transferase</keyword>
<dbReference type="CDD" id="cd00761">
    <property type="entry name" value="Glyco_tranf_GTA_type"/>
    <property type="match status" value="1"/>
</dbReference>
<dbReference type="GO" id="GO:0047355">
    <property type="term" value="F:CDP-glycerol glycerophosphotransferase activity"/>
    <property type="evidence" value="ECO:0007669"/>
    <property type="project" value="InterPro"/>
</dbReference>
<dbReference type="PANTHER" id="PTHR37316:SF3">
    <property type="entry name" value="TEICHOIC ACID GLYCEROL-PHOSPHATE TRANSFERASE"/>
    <property type="match status" value="1"/>
</dbReference>
<keyword evidence="9" id="KW-1185">Reference proteome</keyword>
<evidence type="ECO:0000259" key="7">
    <source>
        <dbReference type="Pfam" id="PF00535"/>
    </source>
</evidence>
<dbReference type="InterPro" id="IPR001173">
    <property type="entry name" value="Glyco_trans_2-like"/>
</dbReference>
<evidence type="ECO:0000256" key="1">
    <source>
        <dbReference type="ARBA" id="ARBA00004202"/>
    </source>
</evidence>
<dbReference type="OrthoDB" id="3183633at2"/>
<evidence type="ECO:0000256" key="4">
    <source>
        <dbReference type="ARBA" id="ARBA00022679"/>
    </source>
</evidence>
<dbReference type="GO" id="GO:0005886">
    <property type="term" value="C:plasma membrane"/>
    <property type="evidence" value="ECO:0007669"/>
    <property type="project" value="UniProtKB-SubCell"/>
</dbReference>
<protein>
    <submittedName>
        <fullName evidence="8">CDP-glycerol glycerophosphotransferase</fullName>
    </submittedName>
</protein>
<dbReference type="Gene3D" id="3.40.50.11820">
    <property type="match status" value="1"/>
</dbReference>
<evidence type="ECO:0000313" key="8">
    <source>
        <dbReference type="EMBL" id="TWJ12327.1"/>
    </source>
</evidence>
<comment type="caution">
    <text evidence="8">The sequence shown here is derived from an EMBL/GenBank/DDBJ whole genome shotgun (WGS) entry which is preliminary data.</text>
</comment>